<dbReference type="PANTHER" id="PTHR12455:SF0">
    <property type="entry name" value="NUCLEOLAR COMPLEX PROTEIN 4 HOMOLOG"/>
    <property type="match status" value="1"/>
</dbReference>
<feature type="region of interest" description="Disordered" evidence="2">
    <location>
        <begin position="607"/>
        <end position="678"/>
    </location>
</feature>
<dbReference type="PANTHER" id="PTHR12455">
    <property type="entry name" value="NUCLEOLAR COMPLEX PROTEIN 4"/>
    <property type="match status" value="1"/>
</dbReference>
<evidence type="ECO:0000256" key="2">
    <source>
        <dbReference type="SAM" id="MobiDB-lite"/>
    </source>
</evidence>
<feature type="compositionally biased region" description="Basic and acidic residues" evidence="2">
    <location>
        <begin position="630"/>
        <end position="645"/>
    </location>
</feature>
<evidence type="ECO:0000256" key="1">
    <source>
        <dbReference type="ARBA" id="ARBA00007797"/>
    </source>
</evidence>
<gene>
    <name evidence="4" type="ORF">KP509_14G034900</name>
</gene>
<dbReference type="Proteomes" id="UP000825935">
    <property type="component" value="Chromosome 14"/>
</dbReference>
<evidence type="ECO:0000313" key="4">
    <source>
        <dbReference type="EMBL" id="KAH7415265.1"/>
    </source>
</evidence>
<feature type="compositionally biased region" description="Basic and acidic residues" evidence="2">
    <location>
        <begin position="607"/>
        <end position="623"/>
    </location>
</feature>
<dbReference type="InterPro" id="IPR027193">
    <property type="entry name" value="Noc4"/>
</dbReference>
<dbReference type="EMBL" id="CM035419">
    <property type="protein sequence ID" value="KAH7415265.1"/>
    <property type="molecule type" value="Genomic_DNA"/>
</dbReference>
<dbReference type="AlphaFoldDB" id="A0A8T2TAX1"/>
<evidence type="ECO:0000259" key="3">
    <source>
        <dbReference type="Pfam" id="PF03914"/>
    </source>
</evidence>
<protein>
    <recommendedName>
        <fullName evidence="3">CCAAT-binding factor domain-containing protein</fullName>
    </recommendedName>
</protein>
<dbReference type="GO" id="GO:0030692">
    <property type="term" value="C:Noc4p-Nop14p complex"/>
    <property type="evidence" value="ECO:0007669"/>
    <property type="project" value="TreeGrafter"/>
</dbReference>
<accession>A0A8T2TAX1</accession>
<name>A0A8T2TAX1_CERRI</name>
<keyword evidence="5" id="KW-1185">Reference proteome</keyword>
<reference evidence="4" key="1">
    <citation type="submission" date="2021-08" db="EMBL/GenBank/DDBJ databases">
        <title>WGS assembly of Ceratopteris richardii.</title>
        <authorList>
            <person name="Marchant D.B."/>
            <person name="Chen G."/>
            <person name="Jenkins J."/>
            <person name="Shu S."/>
            <person name="Leebens-Mack J."/>
            <person name="Grimwood J."/>
            <person name="Schmutz J."/>
            <person name="Soltis P."/>
            <person name="Soltis D."/>
            <person name="Chen Z.-H."/>
        </authorList>
    </citation>
    <scope>NUCLEOTIDE SEQUENCE</scope>
    <source>
        <strain evidence="4">Whitten #5841</strain>
        <tissue evidence="4">Leaf</tissue>
    </source>
</reference>
<organism evidence="4 5">
    <name type="scientific">Ceratopteris richardii</name>
    <name type="common">Triangle waterfern</name>
    <dbReference type="NCBI Taxonomy" id="49495"/>
    <lineage>
        <taxon>Eukaryota</taxon>
        <taxon>Viridiplantae</taxon>
        <taxon>Streptophyta</taxon>
        <taxon>Embryophyta</taxon>
        <taxon>Tracheophyta</taxon>
        <taxon>Polypodiopsida</taxon>
        <taxon>Polypodiidae</taxon>
        <taxon>Polypodiales</taxon>
        <taxon>Pteridineae</taxon>
        <taxon>Pteridaceae</taxon>
        <taxon>Parkerioideae</taxon>
        <taxon>Ceratopteris</taxon>
    </lineage>
</organism>
<sequence length="678" mass="76050">MASSGLLSLRTVKQLGKELLTSKLHINNVPALLSHFSKAVQSETSHSTSSSTSSSDESLLEALFFLRSFFLHRISSGELCLHSLEHVQQVASNKVHEDDRQPEAVYHAWLWGKYNEFVDLLLHTVTSPATSSSTRAASIDALMEFVRQEKPGGFSDRIYNRLCSTLVTSVHFTREMIEHLVANYFEYIDVCSHTCISLKKSIISAQGQKDQGEDKYKGDDSTREGANSQLLMSNIYDVLICINIPKTIGKSSENPVVETWVKLKDDGYQKKRNQGDVENANEKVKSNQQIKKLKSKITRVWLTFLQLPLTTMLYEKVLGHMHKAIIPNLTNPLVLSDFLTNSYNQGGLISVMALSGLFLLITEHGLEYPDYYNKLYALLEPSLFIAKYRSRFFELLDLSLKSPLLPSYLAAAFAKKLGRLSLKSPPAGALIVIAIVHNLLRRHPSINCLVHQNNSNAEFLLSNPLENGPKQEAEAMCNGNESPEMGNQEGLGKDPFIFSESNPANCNALKSSLWEIETLRRHYSPVVSRFVASLEEDLTVRAKTMELDIKDFSGGSYATIFAEEVKRRMKQVPLAFYKAMPMTLFSEHSDAPLQGFADFPGWSFHGKQSDDDSQHAKTGEHKSAHFVNEPSEHPKPDMSDESPREGKKKLIHVKASCNGNNKKQKTDPATLKGRRKRK</sequence>
<comment type="similarity">
    <text evidence="1">Belongs to the CBF/MAK21 family.</text>
</comment>
<dbReference type="Pfam" id="PF03914">
    <property type="entry name" value="CBF"/>
    <property type="match status" value="1"/>
</dbReference>
<dbReference type="GO" id="GO:0032040">
    <property type="term" value="C:small-subunit processome"/>
    <property type="evidence" value="ECO:0007669"/>
    <property type="project" value="TreeGrafter"/>
</dbReference>
<feature type="domain" description="CCAAT-binding factor" evidence="3">
    <location>
        <begin position="350"/>
        <end position="530"/>
    </location>
</feature>
<dbReference type="OMA" id="PESEFCG"/>
<evidence type="ECO:0000313" key="5">
    <source>
        <dbReference type="Proteomes" id="UP000825935"/>
    </source>
</evidence>
<dbReference type="OrthoDB" id="10263185at2759"/>
<dbReference type="GO" id="GO:0042254">
    <property type="term" value="P:ribosome biogenesis"/>
    <property type="evidence" value="ECO:0007669"/>
    <property type="project" value="InterPro"/>
</dbReference>
<comment type="caution">
    <text evidence="4">The sequence shown here is derived from an EMBL/GenBank/DDBJ whole genome shotgun (WGS) entry which is preliminary data.</text>
</comment>
<dbReference type="InterPro" id="IPR005612">
    <property type="entry name" value="CCAAT-binding_factor"/>
</dbReference>
<proteinExistence type="inferred from homology"/>